<dbReference type="Pfam" id="PF14322">
    <property type="entry name" value="SusD-like_3"/>
    <property type="match status" value="1"/>
</dbReference>
<evidence type="ECO:0000259" key="6">
    <source>
        <dbReference type="Pfam" id="PF07980"/>
    </source>
</evidence>
<feature type="domain" description="SusD-like N-terminal" evidence="7">
    <location>
        <begin position="24"/>
        <end position="209"/>
    </location>
</feature>
<dbReference type="Pfam" id="PF07980">
    <property type="entry name" value="SusD_RagB"/>
    <property type="match status" value="1"/>
</dbReference>
<dbReference type="InterPro" id="IPR012944">
    <property type="entry name" value="SusD_RagB_dom"/>
</dbReference>
<dbReference type="Proteomes" id="UP000248790">
    <property type="component" value="Unassembled WGS sequence"/>
</dbReference>
<reference evidence="8 9" key="1">
    <citation type="submission" date="2018-06" db="EMBL/GenBank/DDBJ databases">
        <title>Genomic Encyclopedia of Archaeal and Bacterial Type Strains, Phase II (KMG-II): from individual species to whole genera.</title>
        <authorList>
            <person name="Goeker M."/>
        </authorList>
    </citation>
    <scope>NUCLEOTIDE SEQUENCE [LARGE SCALE GENOMIC DNA]</scope>
    <source>
        <strain evidence="8 9">DSM 21851</strain>
    </source>
</reference>
<dbReference type="AlphaFoldDB" id="A0A327WWH2"/>
<proteinExistence type="inferred from homology"/>
<evidence type="ECO:0000256" key="4">
    <source>
        <dbReference type="ARBA" id="ARBA00023136"/>
    </source>
</evidence>
<dbReference type="OrthoDB" id="5694214at2"/>
<accession>A0A327WWH2</accession>
<evidence type="ECO:0000256" key="5">
    <source>
        <dbReference type="ARBA" id="ARBA00023237"/>
    </source>
</evidence>
<evidence type="ECO:0000259" key="7">
    <source>
        <dbReference type="Pfam" id="PF14322"/>
    </source>
</evidence>
<sequence>MFRYKSILYFLMLALVGLSCKREDFLDRFPQSALTEQTFFKNENDLKLYANQFYPSLPVQTSLSENASDNFVPNNRDSFLSGLYVVPVTASEGGWTWTNERNANYFLNRYQRADAAPAVKNRYAAEVRFFRAYNYWRKVVRFGDVPWLSKDLTDVSEELTDPKRPHKEVMDSVLVDLNFAVENLPLPKDAEANRLHKYAAAALKARICLWEGTFRKYHALGDHQPYLQEAVNASELIMNSGLYSIWTTGNPNTDYYNLFIQEELQSNPEAIMPMRYLKDVLMHNLTRQLGESGTGFSKNFARAFLSKDGLPTSLSPLYKGDNTLEEEATNRDPRFKQLIGTRGFVFQVNANGTRDTINLPRIGTSVAPTGYQVIKGRSPDLAQWNANQSTLDLFIFRYAETLLVYAEAKAELGQADQAVLDNSINKIRARVAMPPLNVNVPKDPKSDFPALPALLDEIRRERRIELAAEGFRLDDLLRWKAGKLIENPETVLGMKLTPAMRAMYPATQVANIVVDANNYIRTYNNITSRTWDDKMYRYPIPSQELTLNPNLAPQNPGW</sequence>
<keyword evidence="9" id="KW-1185">Reference proteome</keyword>
<dbReference type="EMBL" id="QLMC01000004">
    <property type="protein sequence ID" value="RAJ95805.1"/>
    <property type="molecule type" value="Genomic_DNA"/>
</dbReference>
<evidence type="ECO:0000313" key="9">
    <source>
        <dbReference type="Proteomes" id="UP000248790"/>
    </source>
</evidence>
<dbReference type="InterPro" id="IPR011990">
    <property type="entry name" value="TPR-like_helical_dom_sf"/>
</dbReference>
<keyword evidence="4" id="KW-0472">Membrane</keyword>
<keyword evidence="3" id="KW-0732">Signal</keyword>
<dbReference type="PROSITE" id="PS51257">
    <property type="entry name" value="PROKAR_LIPOPROTEIN"/>
    <property type="match status" value="1"/>
</dbReference>
<protein>
    <submittedName>
        <fullName evidence="8">Putative outer membrane starch-binding protein</fullName>
    </submittedName>
</protein>
<gene>
    <name evidence="8" type="ORF">LX87_03554</name>
</gene>
<evidence type="ECO:0000313" key="8">
    <source>
        <dbReference type="EMBL" id="RAJ95805.1"/>
    </source>
</evidence>
<dbReference type="GO" id="GO:0009279">
    <property type="term" value="C:cell outer membrane"/>
    <property type="evidence" value="ECO:0007669"/>
    <property type="project" value="UniProtKB-SubCell"/>
</dbReference>
<dbReference type="RefSeq" id="WP_111629591.1">
    <property type="nucleotide sequence ID" value="NZ_QLMC01000004.1"/>
</dbReference>
<evidence type="ECO:0000256" key="2">
    <source>
        <dbReference type="ARBA" id="ARBA00006275"/>
    </source>
</evidence>
<organism evidence="8 9">
    <name type="scientific">Larkinella arboricola</name>
    <dbReference type="NCBI Taxonomy" id="643671"/>
    <lineage>
        <taxon>Bacteria</taxon>
        <taxon>Pseudomonadati</taxon>
        <taxon>Bacteroidota</taxon>
        <taxon>Cytophagia</taxon>
        <taxon>Cytophagales</taxon>
        <taxon>Spirosomataceae</taxon>
        <taxon>Larkinella</taxon>
    </lineage>
</organism>
<comment type="caution">
    <text evidence="8">The sequence shown here is derived from an EMBL/GenBank/DDBJ whole genome shotgun (WGS) entry which is preliminary data.</text>
</comment>
<comment type="similarity">
    <text evidence="2">Belongs to the SusD family.</text>
</comment>
<feature type="domain" description="RagB/SusD" evidence="6">
    <location>
        <begin position="287"/>
        <end position="558"/>
    </location>
</feature>
<keyword evidence="5" id="KW-0998">Cell outer membrane</keyword>
<name>A0A327WWH2_LARAB</name>
<dbReference type="SUPFAM" id="SSF48452">
    <property type="entry name" value="TPR-like"/>
    <property type="match status" value="1"/>
</dbReference>
<dbReference type="InterPro" id="IPR033985">
    <property type="entry name" value="SusD-like_N"/>
</dbReference>
<evidence type="ECO:0000256" key="3">
    <source>
        <dbReference type="ARBA" id="ARBA00022729"/>
    </source>
</evidence>
<dbReference type="Gene3D" id="1.25.40.390">
    <property type="match status" value="1"/>
</dbReference>
<comment type="subcellular location">
    <subcellularLocation>
        <location evidence="1">Cell outer membrane</location>
    </subcellularLocation>
</comment>
<evidence type="ECO:0000256" key="1">
    <source>
        <dbReference type="ARBA" id="ARBA00004442"/>
    </source>
</evidence>